<dbReference type="Pfam" id="PF19645">
    <property type="entry name" value="DUF6148"/>
    <property type="match status" value="1"/>
</dbReference>
<name>A0A316DET0_9BACL</name>
<protein>
    <recommendedName>
        <fullName evidence="3">GpW protein</fullName>
    </recommendedName>
</protein>
<gene>
    <name evidence="1" type="ORF">C7459_102319</name>
</gene>
<comment type="caution">
    <text evidence="1">The sequence shown here is derived from an EMBL/GenBank/DDBJ whole genome shotgun (WGS) entry which is preliminary data.</text>
</comment>
<evidence type="ECO:0000313" key="2">
    <source>
        <dbReference type="Proteomes" id="UP000245634"/>
    </source>
</evidence>
<dbReference type="EMBL" id="QGGL01000002">
    <property type="protein sequence ID" value="PWK16072.1"/>
    <property type="molecule type" value="Genomic_DNA"/>
</dbReference>
<accession>A0A316DET0</accession>
<reference evidence="1 2" key="1">
    <citation type="submission" date="2018-05" db="EMBL/GenBank/DDBJ databases">
        <title>Genomic Encyclopedia of Type Strains, Phase IV (KMG-IV): sequencing the most valuable type-strain genomes for metagenomic binning, comparative biology and taxonomic classification.</title>
        <authorList>
            <person name="Goeker M."/>
        </authorList>
    </citation>
    <scope>NUCLEOTIDE SEQUENCE [LARGE SCALE GENOMIC DNA]</scope>
    <source>
        <strain evidence="1 2">DSM 18773</strain>
    </source>
</reference>
<evidence type="ECO:0008006" key="3">
    <source>
        <dbReference type="Google" id="ProtNLM"/>
    </source>
</evidence>
<dbReference type="OrthoDB" id="80936at2"/>
<proteinExistence type="predicted"/>
<sequence length="73" mass="8304">MAWDLTTAKSHLNAWLTAELQVSSGQSYTIGSRSLTRANLSEISERIKFWQNEVKKLSNGRRGARVMRVVPRD</sequence>
<dbReference type="AlphaFoldDB" id="A0A316DET0"/>
<dbReference type="RefSeq" id="WP_109686504.1">
    <property type="nucleotide sequence ID" value="NZ_QGGL01000002.1"/>
</dbReference>
<dbReference type="Proteomes" id="UP000245634">
    <property type="component" value="Unassembled WGS sequence"/>
</dbReference>
<keyword evidence="2" id="KW-1185">Reference proteome</keyword>
<organism evidence="1 2">
    <name type="scientific">Tumebacillus permanentifrigoris</name>
    <dbReference type="NCBI Taxonomy" id="378543"/>
    <lineage>
        <taxon>Bacteria</taxon>
        <taxon>Bacillati</taxon>
        <taxon>Bacillota</taxon>
        <taxon>Bacilli</taxon>
        <taxon>Bacillales</taxon>
        <taxon>Alicyclobacillaceae</taxon>
        <taxon>Tumebacillus</taxon>
    </lineage>
</organism>
<dbReference type="InterPro" id="IPR046146">
    <property type="entry name" value="DUF6148"/>
</dbReference>
<evidence type="ECO:0000313" key="1">
    <source>
        <dbReference type="EMBL" id="PWK16072.1"/>
    </source>
</evidence>